<sequence>MTSCTESQKSVRAGTGIVLARILCIWNLCVCVLLFTYLFVCLLVSQMLARAFVGGCRPKAEMGTGFNSLNPYDIPSTVLLENREMRRSGDPLKFTEQVNGESWAQRTTLALSPAAFHGAPGKRQAEEIAVFAQRVSKKAHSLAFSSETSVCQDNSKRLCIFHV</sequence>
<evidence type="ECO:0000313" key="3">
    <source>
        <dbReference type="Proteomes" id="UP000593571"/>
    </source>
</evidence>
<dbReference type="AlphaFoldDB" id="A0A7J8FIB1"/>
<gene>
    <name evidence="2" type="ORF">HJG63_011877</name>
</gene>
<evidence type="ECO:0000256" key="1">
    <source>
        <dbReference type="SAM" id="Phobius"/>
    </source>
</evidence>
<comment type="caution">
    <text evidence="2">The sequence shown here is derived from an EMBL/GenBank/DDBJ whole genome shotgun (WGS) entry which is preliminary data.</text>
</comment>
<accession>A0A7J8FIB1</accession>
<keyword evidence="3" id="KW-1185">Reference proteome</keyword>
<organism evidence="2 3">
    <name type="scientific">Rousettus aegyptiacus</name>
    <name type="common">Egyptian fruit bat</name>
    <name type="synonym">Pteropus aegyptiacus</name>
    <dbReference type="NCBI Taxonomy" id="9407"/>
    <lineage>
        <taxon>Eukaryota</taxon>
        <taxon>Metazoa</taxon>
        <taxon>Chordata</taxon>
        <taxon>Craniata</taxon>
        <taxon>Vertebrata</taxon>
        <taxon>Euteleostomi</taxon>
        <taxon>Mammalia</taxon>
        <taxon>Eutheria</taxon>
        <taxon>Laurasiatheria</taxon>
        <taxon>Chiroptera</taxon>
        <taxon>Yinpterochiroptera</taxon>
        <taxon>Pteropodoidea</taxon>
        <taxon>Pteropodidae</taxon>
        <taxon>Rousettinae</taxon>
        <taxon>Rousettus</taxon>
    </lineage>
</organism>
<dbReference type="EMBL" id="JACASE010000007">
    <property type="protein sequence ID" value="KAF6447416.1"/>
    <property type="molecule type" value="Genomic_DNA"/>
</dbReference>
<feature type="transmembrane region" description="Helical" evidence="1">
    <location>
        <begin position="18"/>
        <end position="44"/>
    </location>
</feature>
<keyword evidence="1" id="KW-0472">Membrane</keyword>
<keyword evidence="1" id="KW-1133">Transmembrane helix</keyword>
<reference evidence="2 3" key="1">
    <citation type="journal article" date="2020" name="Nature">
        <title>Six reference-quality genomes reveal evolution of bat adaptations.</title>
        <authorList>
            <person name="Jebb D."/>
            <person name="Huang Z."/>
            <person name="Pippel M."/>
            <person name="Hughes G.M."/>
            <person name="Lavrichenko K."/>
            <person name="Devanna P."/>
            <person name="Winkler S."/>
            <person name="Jermiin L.S."/>
            <person name="Skirmuntt E.C."/>
            <person name="Katzourakis A."/>
            <person name="Burkitt-Gray L."/>
            <person name="Ray D.A."/>
            <person name="Sullivan K.A.M."/>
            <person name="Roscito J.G."/>
            <person name="Kirilenko B.M."/>
            <person name="Davalos L.M."/>
            <person name="Corthals A.P."/>
            <person name="Power M.L."/>
            <person name="Jones G."/>
            <person name="Ransome R.D."/>
            <person name="Dechmann D.K.N."/>
            <person name="Locatelli A.G."/>
            <person name="Puechmaille S.J."/>
            <person name="Fedrigo O."/>
            <person name="Jarvis E.D."/>
            <person name="Hiller M."/>
            <person name="Vernes S.C."/>
            <person name="Myers E.W."/>
            <person name="Teeling E.C."/>
        </authorList>
    </citation>
    <scope>NUCLEOTIDE SEQUENCE [LARGE SCALE GENOMIC DNA]</scope>
    <source>
        <strain evidence="2">MRouAeg1</strain>
        <tissue evidence="2">Muscle</tissue>
    </source>
</reference>
<proteinExistence type="predicted"/>
<protein>
    <submittedName>
        <fullName evidence="2">Uncharacterized protein</fullName>
    </submittedName>
</protein>
<evidence type="ECO:0000313" key="2">
    <source>
        <dbReference type="EMBL" id="KAF6447416.1"/>
    </source>
</evidence>
<dbReference type="Proteomes" id="UP000593571">
    <property type="component" value="Unassembled WGS sequence"/>
</dbReference>
<keyword evidence="1" id="KW-0812">Transmembrane</keyword>
<name>A0A7J8FIB1_ROUAE</name>